<dbReference type="PANTHER" id="PTHR43415">
    <property type="entry name" value="SPERMIDINE N(1)-ACETYLTRANSFERASE"/>
    <property type="match status" value="1"/>
</dbReference>
<dbReference type="PANTHER" id="PTHR43415:SF3">
    <property type="entry name" value="GNAT-FAMILY ACETYLTRANSFERASE"/>
    <property type="match status" value="1"/>
</dbReference>
<dbReference type="Gene3D" id="3.40.630.30">
    <property type="match status" value="1"/>
</dbReference>
<name>A0A8J8SI51_9FIRM</name>
<gene>
    <name evidence="2" type="ORF">HZI73_18110</name>
</gene>
<evidence type="ECO:0000259" key="1">
    <source>
        <dbReference type="PROSITE" id="PS51186"/>
    </source>
</evidence>
<dbReference type="SUPFAM" id="SSF55729">
    <property type="entry name" value="Acyl-CoA N-acyltransferases (Nat)"/>
    <property type="match status" value="1"/>
</dbReference>
<accession>A0A8J8SI51</accession>
<dbReference type="EMBL" id="CP058649">
    <property type="protein sequence ID" value="QUI24089.1"/>
    <property type="molecule type" value="Genomic_DNA"/>
</dbReference>
<dbReference type="InterPro" id="IPR016181">
    <property type="entry name" value="Acyl_CoA_acyltransferase"/>
</dbReference>
<evidence type="ECO:0000313" key="2">
    <source>
        <dbReference type="EMBL" id="QUI24089.1"/>
    </source>
</evidence>
<proteinExistence type="predicted"/>
<keyword evidence="3" id="KW-1185">Reference proteome</keyword>
<dbReference type="AlphaFoldDB" id="A0A8J8SI51"/>
<evidence type="ECO:0000313" key="3">
    <source>
        <dbReference type="Proteomes" id="UP000683246"/>
    </source>
</evidence>
<protein>
    <submittedName>
        <fullName evidence="2">GNAT family N-acetyltransferase</fullName>
    </submittedName>
</protein>
<reference evidence="2" key="1">
    <citation type="submission" date="2020-07" db="EMBL/GenBank/DDBJ databases">
        <title>Vallitalea pronyensis genome.</title>
        <authorList>
            <person name="Postec A."/>
        </authorList>
    </citation>
    <scope>NUCLEOTIDE SEQUENCE</scope>
    <source>
        <strain evidence="2">FatNI3</strain>
    </source>
</reference>
<sequence>MQKNPMFLGEKVYLVPIESQHLEVYYEKLQEASYDSCFYTGSKKIITMAQLKAYVERIEVDNERLDLFIVSQKADEIVGEVVLNDIDFENRCSSIRIALFLDENFNQGYGSEAMALTVNYGFGMFNLNRIELEVYAYNERAIHVYKKLGFKEEGICRQCLYFNHAYHDAYRMSILSQEYKGLNPS</sequence>
<dbReference type="GO" id="GO:0016747">
    <property type="term" value="F:acyltransferase activity, transferring groups other than amino-acyl groups"/>
    <property type="evidence" value="ECO:0007669"/>
    <property type="project" value="InterPro"/>
</dbReference>
<dbReference type="Proteomes" id="UP000683246">
    <property type="component" value="Chromosome"/>
</dbReference>
<dbReference type="InterPro" id="IPR000182">
    <property type="entry name" value="GNAT_dom"/>
</dbReference>
<feature type="domain" description="N-acetyltransferase" evidence="1">
    <location>
        <begin position="12"/>
        <end position="177"/>
    </location>
</feature>
<dbReference type="KEGG" id="vpy:HZI73_18110"/>
<dbReference type="RefSeq" id="WP_212694781.1">
    <property type="nucleotide sequence ID" value="NZ_CP058649.1"/>
</dbReference>
<dbReference type="PROSITE" id="PS51186">
    <property type="entry name" value="GNAT"/>
    <property type="match status" value="1"/>
</dbReference>
<organism evidence="2 3">
    <name type="scientific">Vallitalea pronyensis</name>
    <dbReference type="NCBI Taxonomy" id="1348613"/>
    <lineage>
        <taxon>Bacteria</taxon>
        <taxon>Bacillati</taxon>
        <taxon>Bacillota</taxon>
        <taxon>Clostridia</taxon>
        <taxon>Lachnospirales</taxon>
        <taxon>Vallitaleaceae</taxon>
        <taxon>Vallitalea</taxon>
    </lineage>
</organism>
<dbReference type="Pfam" id="PF13302">
    <property type="entry name" value="Acetyltransf_3"/>
    <property type="match status" value="1"/>
</dbReference>